<feature type="transmembrane region" description="Helical" evidence="7">
    <location>
        <begin position="6"/>
        <end position="25"/>
    </location>
</feature>
<dbReference type="Proteomes" id="UP001501521">
    <property type="component" value="Unassembled WGS sequence"/>
</dbReference>
<evidence type="ECO:0000256" key="5">
    <source>
        <dbReference type="ARBA" id="ARBA00023136"/>
    </source>
</evidence>
<evidence type="ECO:0000256" key="7">
    <source>
        <dbReference type="SAM" id="Phobius"/>
    </source>
</evidence>
<dbReference type="InterPro" id="IPR001750">
    <property type="entry name" value="ND/Mrp_TM"/>
</dbReference>
<feature type="transmembrane region" description="Helical" evidence="7">
    <location>
        <begin position="410"/>
        <end position="429"/>
    </location>
</feature>
<dbReference type="InterPro" id="IPR010227">
    <property type="entry name" value="NADH_Q_OxRdtase_chainM/4"/>
</dbReference>
<feature type="transmembrane region" description="Helical" evidence="7">
    <location>
        <begin position="375"/>
        <end position="398"/>
    </location>
</feature>
<evidence type="ECO:0000256" key="3">
    <source>
        <dbReference type="ARBA" id="ARBA00022692"/>
    </source>
</evidence>
<evidence type="ECO:0000256" key="6">
    <source>
        <dbReference type="RuleBase" id="RU000320"/>
    </source>
</evidence>
<evidence type="ECO:0000256" key="4">
    <source>
        <dbReference type="ARBA" id="ARBA00022989"/>
    </source>
</evidence>
<comment type="caution">
    <text evidence="9">The sequence shown here is derived from an EMBL/GenBank/DDBJ whole genome shotgun (WGS) entry which is preliminary data.</text>
</comment>
<feature type="transmembrane region" description="Helical" evidence="7">
    <location>
        <begin position="32"/>
        <end position="51"/>
    </location>
</feature>
<feature type="transmembrane region" description="Helical" evidence="7">
    <location>
        <begin position="79"/>
        <end position="97"/>
    </location>
</feature>
<evidence type="ECO:0000313" key="10">
    <source>
        <dbReference type="Proteomes" id="UP001501521"/>
    </source>
</evidence>
<feature type="domain" description="NADH:quinone oxidoreductase/Mrp antiporter transmembrane" evidence="8">
    <location>
        <begin position="131"/>
        <end position="423"/>
    </location>
</feature>
<keyword evidence="4 7" id="KW-1133">Transmembrane helix</keyword>
<organism evidence="9 10">
    <name type="scientific">Tessaracoccus lubricantis</name>
    <dbReference type="NCBI Taxonomy" id="545543"/>
    <lineage>
        <taxon>Bacteria</taxon>
        <taxon>Bacillati</taxon>
        <taxon>Actinomycetota</taxon>
        <taxon>Actinomycetes</taxon>
        <taxon>Propionibacteriales</taxon>
        <taxon>Propionibacteriaceae</taxon>
        <taxon>Tessaracoccus</taxon>
    </lineage>
</organism>
<feature type="transmembrane region" description="Helical" evidence="7">
    <location>
        <begin position="109"/>
        <end position="129"/>
    </location>
</feature>
<protein>
    <submittedName>
        <fullName evidence="9">NADH-quinone oxidoreductase subunit M</fullName>
    </submittedName>
</protein>
<keyword evidence="3 6" id="KW-0812">Transmembrane</keyword>
<gene>
    <name evidence="9" type="ORF">GCM10025789_29940</name>
</gene>
<feature type="transmembrane region" description="Helical" evidence="7">
    <location>
        <begin position="306"/>
        <end position="327"/>
    </location>
</feature>
<dbReference type="PANTHER" id="PTHR43507">
    <property type="entry name" value="NADH-UBIQUINONE OXIDOREDUCTASE CHAIN 4"/>
    <property type="match status" value="1"/>
</dbReference>
<feature type="transmembrane region" description="Helical" evidence="7">
    <location>
        <begin position="214"/>
        <end position="236"/>
    </location>
</feature>
<dbReference type="NCBIfam" id="TIGR01972">
    <property type="entry name" value="NDH_I_M"/>
    <property type="match status" value="1"/>
</dbReference>
<reference evidence="10" key="1">
    <citation type="journal article" date="2019" name="Int. J. Syst. Evol. Microbiol.">
        <title>The Global Catalogue of Microorganisms (GCM) 10K type strain sequencing project: providing services to taxonomists for standard genome sequencing and annotation.</title>
        <authorList>
            <consortium name="The Broad Institute Genomics Platform"/>
            <consortium name="The Broad Institute Genome Sequencing Center for Infectious Disease"/>
            <person name="Wu L."/>
            <person name="Ma J."/>
        </authorList>
    </citation>
    <scope>NUCLEOTIDE SEQUENCE [LARGE SCALE GENOMIC DNA]</scope>
    <source>
        <strain evidence="10">JCM 19125</strain>
    </source>
</reference>
<sequence>MTLAFPLLTVLALVPIVGAIVLFFVKGHVGKLVGYGFALTTLVLGVLAFILHSQEAVLAEEVSWIPAIGAHYALDLDGMGAILVLMTVLIVPAVLLAEWHTGDEPGARWGGSTFFALALLLQGFALYVFMASDILLFYVAFEATLIPTYFLIGGYGRARRSAAAIKFLIYSLAGGLVMLVAVAGVYAVTAGAGSPSFLIADLVGLDIDTNLGRWLFAGFFFAFAVKAPLAGLHTWLPDSAEQATPGTSTLLVGILDKIGTFGMIKICLQAFPEASQWATPVILIWAIVSMLYGALMAFGAKDLLRLVSYTSISHFGLMVFGIFALTSQSMSGSIFYMLNHGLSTAALFLVVGFMMRRRGSADIDAFGGVQKVAPVLAGVLLMSGLSALSLPGFGNFVAEFLVLAGSWQRYPVHIAFLVLAMVLAAVYVLRMYKTTMTGPVTEQVATHVTTDLTLREKAVVAPLIALLLVFGFLPKPVLAVADDAAQATMATVGVTDPAPQAEEGN</sequence>
<dbReference type="EMBL" id="BAABLV010000046">
    <property type="protein sequence ID" value="GAA4908431.1"/>
    <property type="molecule type" value="Genomic_DNA"/>
</dbReference>
<dbReference type="NCBIfam" id="NF004500">
    <property type="entry name" value="PRK05846.1-4"/>
    <property type="match status" value="1"/>
</dbReference>
<feature type="transmembrane region" description="Helical" evidence="7">
    <location>
        <begin position="277"/>
        <end position="299"/>
    </location>
</feature>
<accession>A0ABP9FW93</accession>
<comment type="similarity">
    <text evidence="2">Belongs to the complex I subunit 4 family.</text>
</comment>
<evidence type="ECO:0000259" key="8">
    <source>
        <dbReference type="Pfam" id="PF00361"/>
    </source>
</evidence>
<keyword evidence="5 7" id="KW-0472">Membrane</keyword>
<feature type="transmembrane region" description="Helical" evidence="7">
    <location>
        <begin position="248"/>
        <end position="271"/>
    </location>
</feature>
<feature type="transmembrane region" description="Helical" evidence="7">
    <location>
        <begin position="135"/>
        <end position="155"/>
    </location>
</feature>
<dbReference type="InterPro" id="IPR003918">
    <property type="entry name" value="NADH_UbQ_OxRdtase"/>
</dbReference>
<proteinExistence type="inferred from homology"/>
<evidence type="ECO:0000256" key="1">
    <source>
        <dbReference type="ARBA" id="ARBA00004127"/>
    </source>
</evidence>
<dbReference type="PANTHER" id="PTHR43507:SF1">
    <property type="entry name" value="NADH-UBIQUINONE OXIDOREDUCTASE CHAIN 4"/>
    <property type="match status" value="1"/>
</dbReference>
<feature type="transmembrane region" description="Helical" evidence="7">
    <location>
        <begin position="167"/>
        <end position="188"/>
    </location>
</feature>
<evidence type="ECO:0000313" key="9">
    <source>
        <dbReference type="EMBL" id="GAA4908431.1"/>
    </source>
</evidence>
<keyword evidence="10" id="KW-1185">Reference proteome</keyword>
<dbReference type="PRINTS" id="PR01437">
    <property type="entry name" value="NUOXDRDTASE4"/>
</dbReference>
<dbReference type="Pfam" id="PF00361">
    <property type="entry name" value="Proton_antipo_M"/>
    <property type="match status" value="1"/>
</dbReference>
<name>A0ABP9FW93_9ACTN</name>
<evidence type="ECO:0000256" key="2">
    <source>
        <dbReference type="ARBA" id="ARBA00009025"/>
    </source>
</evidence>
<feature type="transmembrane region" description="Helical" evidence="7">
    <location>
        <begin position="333"/>
        <end position="354"/>
    </location>
</feature>
<comment type="subcellular location">
    <subcellularLocation>
        <location evidence="1">Endomembrane system</location>
        <topology evidence="1">Multi-pass membrane protein</topology>
    </subcellularLocation>
    <subcellularLocation>
        <location evidence="6">Membrane</location>
        <topology evidence="6">Multi-pass membrane protein</topology>
    </subcellularLocation>
</comment>